<protein>
    <submittedName>
        <fullName evidence="1">Uncharacterized protein</fullName>
    </submittedName>
</protein>
<reference evidence="1" key="2">
    <citation type="journal article" date="2022" name="Hortic Res">
        <title>The genome of Dioscorea zingiberensis sheds light on the biosynthesis, origin and evolution of the medicinally important diosgenin saponins.</title>
        <authorList>
            <person name="Li Y."/>
            <person name="Tan C."/>
            <person name="Li Z."/>
            <person name="Guo J."/>
            <person name="Li S."/>
            <person name="Chen X."/>
            <person name="Wang C."/>
            <person name="Dai X."/>
            <person name="Yang H."/>
            <person name="Song W."/>
            <person name="Hou L."/>
            <person name="Xu J."/>
            <person name="Tong Z."/>
            <person name="Xu A."/>
            <person name="Yuan X."/>
            <person name="Wang W."/>
            <person name="Yang Q."/>
            <person name="Chen L."/>
            <person name="Sun Z."/>
            <person name="Wang K."/>
            <person name="Pan B."/>
            <person name="Chen J."/>
            <person name="Bao Y."/>
            <person name="Liu F."/>
            <person name="Qi X."/>
            <person name="Gang D.R."/>
            <person name="Wen J."/>
            <person name="Li J."/>
        </authorList>
    </citation>
    <scope>NUCLEOTIDE SEQUENCE</scope>
    <source>
        <strain evidence="1">Dzin_1.0</strain>
    </source>
</reference>
<comment type="caution">
    <text evidence="1">The sequence shown here is derived from an EMBL/GenBank/DDBJ whole genome shotgun (WGS) entry which is preliminary data.</text>
</comment>
<gene>
    <name evidence="1" type="ORF">J5N97_009255</name>
</gene>
<dbReference type="Pfam" id="PF03242">
    <property type="entry name" value="LEA_3a"/>
    <property type="match status" value="1"/>
</dbReference>
<dbReference type="PANTHER" id="PTHR33509">
    <property type="entry name" value="LATE EMBRYOGENIS ABUNDANT PROTEIN 2-RELATED"/>
    <property type="match status" value="1"/>
</dbReference>
<dbReference type="PANTHER" id="PTHR33509:SF21">
    <property type="entry name" value="OS02G0564600 PROTEIN"/>
    <property type="match status" value="1"/>
</dbReference>
<name>A0A9D5HLA8_9LILI</name>
<evidence type="ECO:0000313" key="2">
    <source>
        <dbReference type="Proteomes" id="UP001085076"/>
    </source>
</evidence>
<sequence>MSARVLKNSFLFLRRCYATAAASSENAAVKTVSTAPEAGVVNGVVKKEISWMREPKTGNWMPEDRFQEIDPAQLRAQVLLSKK</sequence>
<dbReference type="InterPro" id="IPR004926">
    <property type="entry name" value="LEA_3a"/>
</dbReference>
<keyword evidence="2" id="KW-1185">Reference proteome</keyword>
<reference evidence="1" key="1">
    <citation type="submission" date="2021-03" db="EMBL/GenBank/DDBJ databases">
        <authorList>
            <person name="Li Z."/>
            <person name="Yang C."/>
        </authorList>
    </citation>
    <scope>NUCLEOTIDE SEQUENCE</scope>
    <source>
        <strain evidence="1">Dzin_1.0</strain>
        <tissue evidence="1">Leaf</tissue>
    </source>
</reference>
<dbReference type="EMBL" id="JAGGNH010000002">
    <property type="protein sequence ID" value="KAJ0981000.1"/>
    <property type="molecule type" value="Genomic_DNA"/>
</dbReference>
<dbReference type="Proteomes" id="UP001085076">
    <property type="component" value="Miscellaneous, Linkage group lg02"/>
</dbReference>
<proteinExistence type="predicted"/>
<dbReference type="AlphaFoldDB" id="A0A9D5HLA8"/>
<accession>A0A9D5HLA8</accession>
<evidence type="ECO:0000313" key="1">
    <source>
        <dbReference type="EMBL" id="KAJ0981000.1"/>
    </source>
</evidence>
<dbReference type="OrthoDB" id="780319at2759"/>
<organism evidence="1 2">
    <name type="scientific">Dioscorea zingiberensis</name>
    <dbReference type="NCBI Taxonomy" id="325984"/>
    <lineage>
        <taxon>Eukaryota</taxon>
        <taxon>Viridiplantae</taxon>
        <taxon>Streptophyta</taxon>
        <taxon>Embryophyta</taxon>
        <taxon>Tracheophyta</taxon>
        <taxon>Spermatophyta</taxon>
        <taxon>Magnoliopsida</taxon>
        <taxon>Liliopsida</taxon>
        <taxon>Dioscoreales</taxon>
        <taxon>Dioscoreaceae</taxon>
        <taxon>Dioscorea</taxon>
    </lineage>
</organism>